<dbReference type="Proteomes" id="UP000499080">
    <property type="component" value="Unassembled WGS sequence"/>
</dbReference>
<evidence type="ECO:0000313" key="1">
    <source>
        <dbReference type="EMBL" id="GBM77569.1"/>
    </source>
</evidence>
<dbReference type="EMBL" id="BGPR01002697">
    <property type="protein sequence ID" value="GBM77569.1"/>
    <property type="molecule type" value="Genomic_DNA"/>
</dbReference>
<organism evidence="1 2">
    <name type="scientific">Araneus ventricosus</name>
    <name type="common">Orbweaver spider</name>
    <name type="synonym">Epeira ventricosa</name>
    <dbReference type="NCBI Taxonomy" id="182803"/>
    <lineage>
        <taxon>Eukaryota</taxon>
        <taxon>Metazoa</taxon>
        <taxon>Ecdysozoa</taxon>
        <taxon>Arthropoda</taxon>
        <taxon>Chelicerata</taxon>
        <taxon>Arachnida</taxon>
        <taxon>Araneae</taxon>
        <taxon>Araneomorphae</taxon>
        <taxon>Entelegynae</taxon>
        <taxon>Araneoidea</taxon>
        <taxon>Araneidae</taxon>
        <taxon>Araneus</taxon>
    </lineage>
</organism>
<accession>A0A4Y2IJY6</accession>
<evidence type="ECO:0000313" key="2">
    <source>
        <dbReference type="Proteomes" id="UP000499080"/>
    </source>
</evidence>
<dbReference type="AlphaFoldDB" id="A0A4Y2IJY6"/>
<name>A0A4Y2IJY6_ARAVE</name>
<comment type="caution">
    <text evidence="1">The sequence shown here is derived from an EMBL/GenBank/DDBJ whole genome shotgun (WGS) entry which is preliminary data.</text>
</comment>
<reference evidence="1 2" key="1">
    <citation type="journal article" date="2019" name="Sci. Rep.">
        <title>Orb-weaving spider Araneus ventricosus genome elucidates the spidroin gene catalogue.</title>
        <authorList>
            <person name="Kono N."/>
            <person name="Nakamura H."/>
            <person name="Ohtoshi R."/>
            <person name="Moran D.A.P."/>
            <person name="Shinohara A."/>
            <person name="Yoshida Y."/>
            <person name="Fujiwara M."/>
            <person name="Mori M."/>
            <person name="Tomita M."/>
            <person name="Arakawa K."/>
        </authorList>
    </citation>
    <scope>NUCLEOTIDE SEQUENCE [LARGE SCALE GENOMIC DNA]</scope>
</reference>
<protein>
    <submittedName>
        <fullName evidence="1">Uncharacterized protein</fullName>
    </submittedName>
</protein>
<sequence length="117" mass="13459">MSYSYYLDYHVRTSRYSSTPIGSYSTVLDLSVTPDDSHVQTGSYACSFPKQALQANSKRLLTLLHFTLRHTPDSRNKNLRFAVWMSVHRNFSEQKKKVTCSALTSSTKKYVIIKRSK</sequence>
<gene>
    <name evidence="1" type="ORF">AVEN_13317_1</name>
</gene>
<keyword evidence="2" id="KW-1185">Reference proteome</keyword>
<proteinExistence type="predicted"/>